<proteinExistence type="predicted"/>
<evidence type="ECO:0000256" key="1">
    <source>
        <dbReference type="SAM" id="MobiDB-lite"/>
    </source>
</evidence>
<dbReference type="EMBL" id="CYKH01000800">
    <property type="protein sequence ID" value="CUG42119.1"/>
    <property type="molecule type" value="Genomic_DNA"/>
</dbReference>
<organism evidence="2 3">
    <name type="scientific">Bodo saltans</name>
    <name type="common">Flagellated protozoan</name>
    <dbReference type="NCBI Taxonomy" id="75058"/>
    <lineage>
        <taxon>Eukaryota</taxon>
        <taxon>Discoba</taxon>
        <taxon>Euglenozoa</taxon>
        <taxon>Kinetoplastea</taxon>
        <taxon>Metakinetoplastina</taxon>
        <taxon>Eubodonida</taxon>
        <taxon>Bodonidae</taxon>
        <taxon>Bodo</taxon>
    </lineage>
</organism>
<feature type="compositionally biased region" description="Basic residues" evidence="1">
    <location>
        <begin position="1"/>
        <end position="10"/>
    </location>
</feature>
<dbReference type="Proteomes" id="UP000051952">
    <property type="component" value="Unassembled WGS sequence"/>
</dbReference>
<protein>
    <submittedName>
        <fullName evidence="2">Uncharacterized protein</fullName>
    </submittedName>
</protein>
<gene>
    <name evidence="2" type="ORF">BSAL_79155</name>
</gene>
<sequence length="312" mass="36099">MFSKKKRSRVRNAVNSFARSRTRSHHKSLTNLTAHITRQTCIKGQKNTVFAHHARLKLIKEVLLKRFEAGQETSQETVIGMMEILNDPQAGSIVPRQSNDVDSMNEVVMERCLKLNRRLKCQATIDEVRATYFMTTKERRKLTPTKRAVRNRQRATLRQQGIKTAEEFVDRAVKHKQEELIYLTKVAQGNLLQTENQYHCGPPPFNTTAAKMLLWHSWSQAAVIAPKLCMNHSHLPRGSYWRDIFPNQQPPYQRAPRELYDASKQSFACSDSRSSGDTRSVQPGFVLMRYAVTRSATKHVPPPLRFPLWRFR</sequence>
<name>A0A0S4J1A2_BODSA</name>
<feature type="region of interest" description="Disordered" evidence="1">
    <location>
        <begin position="1"/>
        <end position="26"/>
    </location>
</feature>
<reference evidence="3" key="1">
    <citation type="submission" date="2015-09" db="EMBL/GenBank/DDBJ databases">
        <authorList>
            <consortium name="Pathogen Informatics"/>
        </authorList>
    </citation>
    <scope>NUCLEOTIDE SEQUENCE [LARGE SCALE GENOMIC DNA]</scope>
    <source>
        <strain evidence="3">Lake Konstanz</strain>
    </source>
</reference>
<keyword evidence="3" id="KW-1185">Reference proteome</keyword>
<dbReference type="AlphaFoldDB" id="A0A0S4J1A2"/>
<evidence type="ECO:0000313" key="2">
    <source>
        <dbReference type="EMBL" id="CUG42119.1"/>
    </source>
</evidence>
<dbReference type="VEuPathDB" id="TriTrypDB:BSAL_79155"/>
<evidence type="ECO:0000313" key="3">
    <source>
        <dbReference type="Proteomes" id="UP000051952"/>
    </source>
</evidence>
<accession>A0A0S4J1A2</accession>